<gene>
    <name evidence="2" type="ORF">FA15DRAFT_755709</name>
</gene>
<feature type="signal peptide" evidence="1">
    <location>
        <begin position="1"/>
        <end position="20"/>
    </location>
</feature>
<dbReference type="PANTHER" id="PTHR33604:SF3">
    <property type="entry name" value="OSJNBA0004B13.7 PROTEIN"/>
    <property type="match status" value="1"/>
</dbReference>
<organism evidence="2 3">
    <name type="scientific">Coprinopsis marcescibilis</name>
    <name type="common">Agaric fungus</name>
    <name type="synonym">Psathyrella marcescibilis</name>
    <dbReference type="NCBI Taxonomy" id="230819"/>
    <lineage>
        <taxon>Eukaryota</taxon>
        <taxon>Fungi</taxon>
        <taxon>Dikarya</taxon>
        <taxon>Basidiomycota</taxon>
        <taxon>Agaricomycotina</taxon>
        <taxon>Agaricomycetes</taxon>
        <taxon>Agaricomycetidae</taxon>
        <taxon>Agaricales</taxon>
        <taxon>Agaricineae</taxon>
        <taxon>Psathyrellaceae</taxon>
        <taxon>Coprinopsis</taxon>
    </lineage>
</organism>
<evidence type="ECO:0000313" key="2">
    <source>
        <dbReference type="EMBL" id="TFK25646.1"/>
    </source>
</evidence>
<dbReference type="STRING" id="230819.A0A5C3KYJ4"/>
<dbReference type="Gene3D" id="3.90.550.10">
    <property type="entry name" value="Spore Coat Polysaccharide Biosynthesis Protein SpsA, Chain A"/>
    <property type="match status" value="1"/>
</dbReference>
<dbReference type="SUPFAM" id="SSF53448">
    <property type="entry name" value="Nucleotide-diphospho-sugar transferases"/>
    <property type="match status" value="1"/>
</dbReference>
<sequence length="794" mass="90216">MHIWTPCFPATILCASLVVAGLLQEPYYRGQENLDYRALLLSNQTFDLHDSQRSHNRGDLAATLNIADRSVTGTLPVSLESIAHLHEILEPFFQHSASTLLQEIVLVVPSSLRYTATRRLQQVLALHPASTSPDFTLRTRDFDAETGPAFSLTVTDISTPWLLVMDWDGLKGLGDDTQAMLLSTGHQFLPIGPRGQRTNTTGHSAMASYLKPPFMVSRLLLPGEDGVFRTWQHVGQYFSRCNSLGAGGILLRSASNSSKAPALHALTAPVETILKTQIRFTFMLSSALDLQHLAPLACRLISDGHHLTLLVVTTDIKYNLSPVKRKARFTLGVCKLDFFTLNQFMHRREITSHLGDFDADVVVTLLETELKLNLHFMDYFATDGNVLVRLPVKDLAYCDWMASLSLEEWQSKNKVLHFSCKPTPVPHLDWYKPRLEISVITRDRPHSFKRLLDSLSHAHYFGDRVDLRMNIEQDCDLETLDLAQNYDWAQGSVFLHHRIIHAGLLPAIVESWYPFNNDSYGLLLEDDVEVSPLFYAWAKMTILKYRRAFQNPLVLSPTTDSVPTRYGALTDRSPNLFGISLYQQKHIELRQEGRIPFDAKTHFSALNFAHPSTPYLSQVPCSWGAIYFPEHWRQFHEYLSLRFSETWLTIDNTIVPNVRSNNWLRSWKKFFIELVYLKGYVMLYPNFDDFASLSTNHLELGSHVKVRSREKQEMFDLPLMPLPPLGGNTDLSRLPDGGLPRYRDLPVLNLTASITSLDEVEFIGRARASHLCHLDPPRPSIVQNLICKIVRDSS</sequence>
<evidence type="ECO:0000256" key="1">
    <source>
        <dbReference type="SAM" id="SignalP"/>
    </source>
</evidence>
<accession>A0A5C3KYJ4</accession>
<dbReference type="InterPro" id="IPR029044">
    <property type="entry name" value="Nucleotide-diphossugar_trans"/>
</dbReference>
<proteinExistence type="predicted"/>
<dbReference type="PANTHER" id="PTHR33604">
    <property type="entry name" value="OSJNBA0004B13.7 PROTEIN"/>
    <property type="match status" value="1"/>
</dbReference>
<dbReference type="GO" id="GO:0016740">
    <property type="term" value="F:transferase activity"/>
    <property type="evidence" value="ECO:0007669"/>
    <property type="project" value="UniProtKB-KW"/>
</dbReference>
<protein>
    <submittedName>
        <fullName evidence="2">Glycosyltransferase 2</fullName>
    </submittedName>
</protein>
<evidence type="ECO:0000313" key="3">
    <source>
        <dbReference type="Proteomes" id="UP000307440"/>
    </source>
</evidence>
<name>A0A5C3KYJ4_COPMA</name>
<dbReference type="Proteomes" id="UP000307440">
    <property type="component" value="Unassembled WGS sequence"/>
</dbReference>
<reference evidence="2 3" key="1">
    <citation type="journal article" date="2019" name="Nat. Ecol. Evol.">
        <title>Megaphylogeny resolves global patterns of mushroom evolution.</title>
        <authorList>
            <person name="Varga T."/>
            <person name="Krizsan K."/>
            <person name="Foldi C."/>
            <person name="Dima B."/>
            <person name="Sanchez-Garcia M."/>
            <person name="Sanchez-Ramirez S."/>
            <person name="Szollosi G.J."/>
            <person name="Szarkandi J.G."/>
            <person name="Papp V."/>
            <person name="Albert L."/>
            <person name="Andreopoulos W."/>
            <person name="Angelini C."/>
            <person name="Antonin V."/>
            <person name="Barry K.W."/>
            <person name="Bougher N.L."/>
            <person name="Buchanan P."/>
            <person name="Buyck B."/>
            <person name="Bense V."/>
            <person name="Catcheside P."/>
            <person name="Chovatia M."/>
            <person name="Cooper J."/>
            <person name="Damon W."/>
            <person name="Desjardin D."/>
            <person name="Finy P."/>
            <person name="Geml J."/>
            <person name="Haridas S."/>
            <person name="Hughes K."/>
            <person name="Justo A."/>
            <person name="Karasinski D."/>
            <person name="Kautmanova I."/>
            <person name="Kiss B."/>
            <person name="Kocsube S."/>
            <person name="Kotiranta H."/>
            <person name="LaButti K.M."/>
            <person name="Lechner B.E."/>
            <person name="Liimatainen K."/>
            <person name="Lipzen A."/>
            <person name="Lukacs Z."/>
            <person name="Mihaltcheva S."/>
            <person name="Morgado L.N."/>
            <person name="Niskanen T."/>
            <person name="Noordeloos M.E."/>
            <person name="Ohm R.A."/>
            <person name="Ortiz-Santana B."/>
            <person name="Ovrebo C."/>
            <person name="Racz N."/>
            <person name="Riley R."/>
            <person name="Savchenko A."/>
            <person name="Shiryaev A."/>
            <person name="Soop K."/>
            <person name="Spirin V."/>
            <person name="Szebenyi C."/>
            <person name="Tomsovsky M."/>
            <person name="Tulloss R.E."/>
            <person name="Uehling J."/>
            <person name="Grigoriev I.V."/>
            <person name="Vagvolgyi C."/>
            <person name="Papp T."/>
            <person name="Martin F.M."/>
            <person name="Miettinen O."/>
            <person name="Hibbett D.S."/>
            <person name="Nagy L.G."/>
        </authorList>
    </citation>
    <scope>NUCLEOTIDE SEQUENCE [LARGE SCALE GENOMIC DNA]</scope>
    <source>
        <strain evidence="2 3">CBS 121175</strain>
    </source>
</reference>
<keyword evidence="2" id="KW-0808">Transferase</keyword>
<dbReference type="OrthoDB" id="2020070at2759"/>
<dbReference type="EMBL" id="ML210184">
    <property type="protein sequence ID" value="TFK25646.1"/>
    <property type="molecule type" value="Genomic_DNA"/>
</dbReference>
<keyword evidence="1" id="KW-0732">Signal</keyword>
<dbReference type="AlphaFoldDB" id="A0A5C3KYJ4"/>
<keyword evidence="3" id="KW-1185">Reference proteome</keyword>
<feature type="chain" id="PRO_5023051728" evidence="1">
    <location>
        <begin position="21"/>
        <end position="794"/>
    </location>
</feature>